<reference evidence="7" key="1">
    <citation type="submission" date="2016-06" db="EMBL/GenBank/DDBJ databases">
        <authorList>
            <person name="Varghese N."/>
            <person name="Submissions Spin"/>
        </authorList>
    </citation>
    <scope>NUCLEOTIDE SEQUENCE [LARGE SCALE GENOMIC DNA]</scope>
    <source>
        <strain evidence="7">DSM 43168</strain>
    </source>
</reference>
<evidence type="ECO:0000256" key="3">
    <source>
        <dbReference type="ARBA" id="ARBA00023172"/>
    </source>
</evidence>
<protein>
    <submittedName>
        <fullName evidence="6">Site-specific recombinase XerD</fullName>
    </submittedName>
</protein>
<dbReference type="InterPro" id="IPR013762">
    <property type="entry name" value="Integrase-like_cat_sf"/>
</dbReference>
<feature type="compositionally biased region" description="Basic and acidic residues" evidence="4">
    <location>
        <begin position="15"/>
        <end position="24"/>
    </location>
</feature>
<dbReference type="InterPro" id="IPR011010">
    <property type="entry name" value="DNA_brk_join_enz"/>
</dbReference>
<dbReference type="PROSITE" id="PS51898">
    <property type="entry name" value="TYR_RECOMBINASE"/>
    <property type="match status" value="1"/>
</dbReference>
<dbReference type="GO" id="GO:0006310">
    <property type="term" value="P:DNA recombination"/>
    <property type="evidence" value="ECO:0007669"/>
    <property type="project" value="UniProtKB-KW"/>
</dbReference>
<comment type="similarity">
    <text evidence="1">Belongs to the 'phage' integrase family.</text>
</comment>
<feature type="domain" description="Tyr recombinase" evidence="5">
    <location>
        <begin position="151"/>
        <end position="351"/>
    </location>
</feature>
<feature type="region of interest" description="Disordered" evidence="4">
    <location>
        <begin position="1"/>
        <end position="24"/>
    </location>
</feature>
<accession>A0A1C5AXK7</accession>
<keyword evidence="2" id="KW-0238">DNA-binding</keyword>
<evidence type="ECO:0000313" key="7">
    <source>
        <dbReference type="Proteomes" id="UP000183585"/>
    </source>
</evidence>
<evidence type="ECO:0000256" key="1">
    <source>
        <dbReference type="ARBA" id="ARBA00008857"/>
    </source>
</evidence>
<dbReference type="InterPro" id="IPR002104">
    <property type="entry name" value="Integrase_catalytic"/>
</dbReference>
<evidence type="ECO:0000259" key="5">
    <source>
        <dbReference type="PROSITE" id="PS51898"/>
    </source>
</evidence>
<dbReference type="PANTHER" id="PTHR30349:SF64">
    <property type="entry name" value="PROPHAGE INTEGRASE INTD-RELATED"/>
    <property type="match status" value="1"/>
</dbReference>
<dbReference type="PANTHER" id="PTHR30349">
    <property type="entry name" value="PHAGE INTEGRASE-RELATED"/>
    <property type="match status" value="1"/>
</dbReference>
<dbReference type="InterPro" id="IPR010998">
    <property type="entry name" value="Integrase_recombinase_N"/>
</dbReference>
<dbReference type="InterPro" id="IPR050090">
    <property type="entry name" value="Tyrosine_recombinase_XerCD"/>
</dbReference>
<dbReference type="RefSeq" id="WP_074479188.1">
    <property type="nucleotide sequence ID" value="NZ_FMCT01000024.1"/>
</dbReference>
<organism evidence="6 7">
    <name type="scientific">Micromonospora carbonacea</name>
    <dbReference type="NCBI Taxonomy" id="47853"/>
    <lineage>
        <taxon>Bacteria</taxon>
        <taxon>Bacillati</taxon>
        <taxon>Actinomycetota</taxon>
        <taxon>Actinomycetes</taxon>
        <taxon>Micromonosporales</taxon>
        <taxon>Micromonosporaceae</taxon>
        <taxon>Micromonospora</taxon>
    </lineage>
</organism>
<dbReference type="GO" id="GO:0015074">
    <property type="term" value="P:DNA integration"/>
    <property type="evidence" value="ECO:0007669"/>
    <property type="project" value="InterPro"/>
</dbReference>
<dbReference type="Pfam" id="PF00589">
    <property type="entry name" value="Phage_integrase"/>
    <property type="match status" value="1"/>
</dbReference>
<dbReference type="SUPFAM" id="SSF56349">
    <property type="entry name" value="DNA breaking-rejoining enzymes"/>
    <property type="match status" value="1"/>
</dbReference>
<evidence type="ECO:0000256" key="4">
    <source>
        <dbReference type="SAM" id="MobiDB-lite"/>
    </source>
</evidence>
<dbReference type="Proteomes" id="UP000183585">
    <property type="component" value="Unassembled WGS sequence"/>
</dbReference>
<dbReference type="Gene3D" id="1.10.443.10">
    <property type="entry name" value="Intergrase catalytic core"/>
    <property type="match status" value="1"/>
</dbReference>
<dbReference type="InterPro" id="IPR058717">
    <property type="entry name" value="Phage_L5_Integrase_N"/>
</dbReference>
<evidence type="ECO:0000256" key="2">
    <source>
        <dbReference type="ARBA" id="ARBA00023125"/>
    </source>
</evidence>
<evidence type="ECO:0000313" key="6">
    <source>
        <dbReference type="EMBL" id="SCF49907.1"/>
    </source>
</evidence>
<dbReference type="EMBL" id="FMCT01000024">
    <property type="protein sequence ID" value="SCF49907.1"/>
    <property type="molecule type" value="Genomic_DNA"/>
</dbReference>
<dbReference type="Gene3D" id="1.10.150.130">
    <property type="match status" value="1"/>
</dbReference>
<dbReference type="AlphaFoldDB" id="A0A1C5AXK7"/>
<dbReference type="GO" id="GO:0003677">
    <property type="term" value="F:DNA binding"/>
    <property type="evidence" value="ECO:0007669"/>
    <property type="project" value="UniProtKB-KW"/>
</dbReference>
<dbReference type="Pfam" id="PF26003">
    <property type="entry name" value="Integrase_N_phage"/>
    <property type="match status" value="1"/>
</dbReference>
<dbReference type="CDD" id="cd01189">
    <property type="entry name" value="INT_ICEBs1_C_like"/>
    <property type="match status" value="1"/>
</dbReference>
<proteinExistence type="inferred from homology"/>
<sequence length="363" mass="40473">MGFVRKTPAGRHRACWRDPAGDQKSKTFRTKKEANAFLAEVESALNRGTYVAPDAGRLHFGDYAATWLANRNDEKATAARDASIMRNHVVPRWGTVPLAKIEHSAVQGWITSLGERLSPATIRECYRLTSGVLRTAVRDRLIGFNPCEGVRLPPRRRMDTDELVITRPELFGKLLPAVPNRYRALVALAAGTGLRWGECAGLRWDAVDLDAAVVRVVRVAEEVSGHVTLKPYPKSRAGRRTVPLPPFVVQALTDHRHTVEPGDDGLIFVTRTGEALRRGTFRARVWKPSLHRAGLPIGLRFHDLRHSYATWLVSDGVPINDVAKVMGHEQTSTTLNRYTHSTSERDRRVLASFAAFPLPPDQH</sequence>
<keyword evidence="3" id="KW-0233">DNA recombination</keyword>
<keyword evidence="7" id="KW-1185">Reference proteome</keyword>
<name>A0A1C5AXK7_9ACTN</name>
<gene>
    <name evidence="6" type="ORF">GA0070563_12472</name>
</gene>